<gene>
    <name evidence="4" type="ORF">SAMN05444405_12410</name>
</gene>
<evidence type="ECO:0000313" key="5">
    <source>
        <dbReference type="Proteomes" id="UP000184509"/>
    </source>
</evidence>
<feature type="domain" description="Fido" evidence="3">
    <location>
        <begin position="92"/>
        <end position="261"/>
    </location>
</feature>
<evidence type="ECO:0000313" key="4">
    <source>
        <dbReference type="EMBL" id="SHG11153.1"/>
    </source>
</evidence>
<proteinExistence type="predicted"/>
<dbReference type="AlphaFoldDB" id="A0A1M5H5I6"/>
<keyword evidence="5" id="KW-1185">Reference proteome</keyword>
<dbReference type="Proteomes" id="UP000184509">
    <property type="component" value="Unassembled WGS sequence"/>
</dbReference>
<dbReference type="Pfam" id="PF02661">
    <property type="entry name" value="Fic"/>
    <property type="match status" value="1"/>
</dbReference>
<dbReference type="OrthoDB" id="9814400at2"/>
<dbReference type="PANTHER" id="PTHR13504">
    <property type="entry name" value="FIDO DOMAIN-CONTAINING PROTEIN DDB_G0283145"/>
    <property type="match status" value="1"/>
</dbReference>
<feature type="active site" evidence="1">
    <location>
        <position position="190"/>
    </location>
</feature>
<dbReference type="Gene3D" id="1.10.3290.10">
    <property type="entry name" value="Fido-like domain"/>
    <property type="match status" value="1"/>
</dbReference>
<evidence type="ECO:0000259" key="3">
    <source>
        <dbReference type="PROSITE" id="PS51459"/>
    </source>
</evidence>
<protein>
    <submittedName>
        <fullName evidence="4">Fic/DOC family protein</fullName>
    </submittedName>
</protein>
<dbReference type="EMBL" id="FQTV01000024">
    <property type="protein sequence ID" value="SHG11153.1"/>
    <property type="molecule type" value="Genomic_DNA"/>
</dbReference>
<dbReference type="PANTHER" id="PTHR13504:SF38">
    <property type="entry name" value="FIDO DOMAIN-CONTAINING PROTEIN"/>
    <property type="match status" value="1"/>
</dbReference>
<dbReference type="PROSITE" id="PS51459">
    <property type="entry name" value="FIDO"/>
    <property type="match status" value="1"/>
</dbReference>
<organism evidence="4 5">
    <name type="scientific">Bacteroides luti</name>
    <dbReference type="NCBI Taxonomy" id="1297750"/>
    <lineage>
        <taxon>Bacteria</taxon>
        <taxon>Pseudomonadati</taxon>
        <taxon>Bacteroidota</taxon>
        <taxon>Bacteroidia</taxon>
        <taxon>Bacteroidales</taxon>
        <taxon>Bacteroidaceae</taxon>
        <taxon>Bacteroides</taxon>
    </lineage>
</organism>
<dbReference type="STRING" id="1297750.SAMN05444405_12410"/>
<keyword evidence="2" id="KW-0547">Nucleotide-binding</keyword>
<dbReference type="InterPro" id="IPR040198">
    <property type="entry name" value="Fido_containing"/>
</dbReference>
<dbReference type="GO" id="GO:0005524">
    <property type="term" value="F:ATP binding"/>
    <property type="evidence" value="ECO:0007669"/>
    <property type="project" value="UniProtKB-KW"/>
</dbReference>
<accession>A0A1M5H5I6</accession>
<keyword evidence="2" id="KW-0067">ATP-binding</keyword>
<dbReference type="SUPFAM" id="SSF140931">
    <property type="entry name" value="Fic-like"/>
    <property type="match status" value="1"/>
</dbReference>
<feature type="binding site" evidence="2">
    <location>
        <begin position="194"/>
        <end position="201"/>
    </location>
    <ligand>
        <name>ATP</name>
        <dbReference type="ChEBI" id="CHEBI:30616"/>
    </ligand>
</feature>
<dbReference type="InterPro" id="IPR003812">
    <property type="entry name" value="Fido"/>
</dbReference>
<evidence type="ECO:0000256" key="2">
    <source>
        <dbReference type="PIRSR" id="PIRSR640198-2"/>
    </source>
</evidence>
<reference evidence="4 5" key="1">
    <citation type="submission" date="2016-11" db="EMBL/GenBank/DDBJ databases">
        <authorList>
            <person name="Jaros S."/>
            <person name="Januszkiewicz K."/>
            <person name="Wedrychowicz H."/>
        </authorList>
    </citation>
    <scope>NUCLEOTIDE SEQUENCE [LARGE SCALE GENOMIC DNA]</scope>
    <source>
        <strain evidence="4 5">DSM 26991</strain>
    </source>
</reference>
<name>A0A1M5H5I6_9BACE</name>
<dbReference type="RefSeq" id="WP_073404124.1">
    <property type="nucleotide sequence ID" value="NZ_FQTV01000024.1"/>
</dbReference>
<dbReference type="InterPro" id="IPR036597">
    <property type="entry name" value="Fido-like_dom_sf"/>
</dbReference>
<sequence length="456" mass="53216">MNRIEQLYNEWISLQPLKPEDKKRLDEKFRLEFNYNSNHIEGNTLTYGQTKLLLIFGDTTGNAKLQDYEEMRAHDVGFNITTQEAKDIERPLSEAFIRELNKTILVRPFWKDAVTDAGQPTRMEVKIGEYKSRPNHVQTATGEIFYYATPEETPIMMKELVEWYNDEADKKQLSPIELAALLHYRYIRIHPFEDGNGRIARLLVNYVLIRNNYPPIIIQSKDKDNYLRILHQCDVEVGLTASDGASATIDGIRPFVEYMNDRLEHALTLSVKAVKGESIEEEDDFAKQLTLLQRRLKYSNTKPEFSEEQVWNVLEHFYFPFTEKLEQSISATKSFFYNSMSGNYLSKNGIRNGALHLNFIQRDTSSYQILDYIRNAKAMIFHYQLTSPKDLRMGDLLLNLDLKVEFEKDGYTVSCLNDRKFEYEQYPSQEELDAAIAQYKADILNKIENAVRNINQ</sequence>
<evidence type="ECO:0000256" key="1">
    <source>
        <dbReference type="PIRSR" id="PIRSR640198-1"/>
    </source>
</evidence>